<evidence type="ECO:0000313" key="2">
    <source>
        <dbReference type="WBParaSite" id="nRc.2.0.1.t30146-RA"/>
    </source>
</evidence>
<evidence type="ECO:0000313" key="1">
    <source>
        <dbReference type="Proteomes" id="UP000887565"/>
    </source>
</evidence>
<dbReference type="WBParaSite" id="nRc.2.0.1.t30146-RA">
    <property type="protein sequence ID" value="nRc.2.0.1.t30146-RA"/>
    <property type="gene ID" value="nRc.2.0.1.g30146"/>
</dbReference>
<organism evidence="1 2">
    <name type="scientific">Romanomermis culicivorax</name>
    <name type="common">Nematode worm</name>
    <dbReference type="NCBI Taxonomy" id="13658"/>
    <lineage>
        <taxon>Eukaryota</taxon>
        <taxon>Metazoa</taxon>
        <taxon>Ecdysozoa</taxon>
        <taxon>Nematoda</taxon>
        <taxon>Enoplea</taxon>
        <taxon>Dorylaimia</taxon>
        <taxon>Mermithida</taxon>
        <taxon>Mermithoidea</taxon>
        <taxon>Mermithidae</taxon>
        <taxon>Romanomermis</taxon>
    </lineage>
</organism>
<accession>A0A915JV34</accession>
<proteinExistence type="predicted"/>
<name>A0A915JV34_ROMCU</name>
<reference evidence="2" key="1">
    <citation type="submission" date="2022-11" db="UniProtKB">
        <authorList>
            <consortium name="WormBaseParasite"/>
        </authorList>
    </citation>
    <scope>IDENTIFICATION</scope>
</reference>
<keyword evidence="1" id="KW-1185">Reference proteome</keyword>
<dbReference type="AlphaFoldDB" id="A0A915JV34"/>
<sequence>MDCQDGMTTRLFDHKKRSLIRYVYTRVPRLNKDMGQITFDHKGILIYARYIHSQPDMHDNFPEGFFVK</sequence>
<dbReference type="Proteomes" id="UP000887565">
    <property type="component" value="Unplaced"/>
</dbReference>
<protein>
    <submittedName>
        <fullName evidence="2">Uncharacterized protein</fullName>
    </submittedName>
</protein>